<name>A0A3L8PIC5_9ACTN</name>
<reference evidence="3 4" key="1">
    <citation type="submission" date="2018-10" db="EMBL/GenBank/DDBJ databases">
        <title>Aeromicrobium sp. 9W16Y-2 whole genome shotgun sequence.</title>
        <authorList>
            <person name="Li F."/>
        </authorList>
    </citation>
    <scope>NUCLEOTIDE SEQUENCE [LARGE SCALE GENOMIC DNA]</scope>
    <source>
        <strain evidence="3 4">9W16Y-2</strain>
    </source>
</reference>
<dbReference type="Gene3D" id="3.40.50.150">
    <property type="entry name" value="Vaccinia Virus protein VP39"/>
    <property type="match status" value="1"/>
</dbReference>
<dbReference type="CDD" id="cd02440">
    <property type="entry name" value="AdoMet_MTases"/>
    <property type="match status" value="1"/>
</dbReference>
<evidence type="ECO:0000256" key="1">
    <source>
        <dbReference type="SAM" id="MobiDB-lite"/>
    </source>
</evidence>
<dbReference type="GO" id="GO:0008757">
    <property type="term" value="F:S-adenosylmethionine-dependent methyltransferase activity"/>
    <property type="evidence" value="ECO:0007669"/>
    <property type="project" value="InterPro"/>
</dbReference>
<dbReference type="PANTHER" id="PTHR43591:SF24">
    <property type="entry name" value="2-METHOXY-6-POLYPRENYL-1,4-BENZOQUINOL METHYLASE, MITOCHONDRIAL"/>
    <property type="match status" value="1"/>
</dbReference>
<evidence type="ECO:0000313" key="4">
    <source>
        <dbReference type="Proteomes" id="UP000282515"/>
    </source>
</evidence>
<keyword evidence="4" id="KW-1185">Reference proteome</keyword>
<keyword evidence="3" id="KW-0808">Transferase</keyword>
<organism evidence="3 4">
    <name type="scientific">Aeromicrobium phragmitis</name>
    <dbReference type="NCBI Taxonomy" id="2478914"/>
    <lineage>
        <taxon>Bacteria</taxon>
        <taxon>Bacillati</taxon>
        <taxon>Actinomycetota</taxon>
        <taxon>Actinomycetes</taxon>
        <taxon>Propionibacteriales</taxon>
        <taxon>Nocardioidaceae</taxon>
        <taxon>Aeromicrobium</taxon>
    </lineage>
</organism>
<feature type="compositionally biased region" description="Basic and acidic residues" evidence="1">
    <location>
        <begin position="13"/>
        <end position="22"/>
    </location>
</feature>
<feature type="region of interest" description="Disordered" evidence="1">
    <location>
        <begin position="1"/>
        <end position="22"/>
    </location>
</feature>
<dbReference type="EMBL" id="RDBF01000012">
    <property type="protein sequence ID" value="RLV54924.1"/>
    <property type="molecule type" value="Genomic_DNA"/>
</dbReference>
<dbReference type="SUPFAM" id="SSF53335">
    <property type="entry name" value="S-adenosyl-L-methionine-dependent methyltransferases"/>
    <property type="match status" value="1"/>
</dbReference>
<dbReference type="PANTHER" id="PTHR43591">
    <property type="entry name" value="METHYLTRANSFERASE"/>
    <property type="match status" value="1"/>
</dbReference>
<sequence length="258" mass="28839">MGVGRPCHGRGLRARDRARREEEETDFDRLRVGRGTRFIDVGAGAGRHSYEALRRGARVTALDLDEVELKGVQEMFDAMIDEGQVPPGATAETVVASILDLPYEDGSFDTVLASEILEHVPEDEQGIAELARILAPGGTLAVTVPRWLPERVCWALSDEYHANEGGHIRIYKADELRRKLEATGLVFTHQHHAHALHSPFWWLKCAVGVEREQHPLVRGYHQLLVWDMMKAPSVTRLAEKALDPLIGKSVALYFTKPL</sequence>
<gene>
    <name evidence="3" type="ORF">D9V41_13990</name>
</gene>
<comment type="caution">
    <text evidence="3">The sequence shown here is derived from an EMBL/GenBank/DDBJ whole genome shotgun (WGS) entry which is preliminary data.</text>
</comment>
<dbReference type="OrthoDB" id="9810247at2"/>
<dbReference type="GO" id="GO:0032259">
    <property type="term" value="P:methylation"/>
    <property type="evidence" value="ECO:0007669"/>
    <property type="project" value="UniProtKB-KW"/>
</dbReference>
<accession>A0A3L8PIC5</accession>
<evidence type="ECO:0000259" key="2">
    <source>
        <dbReference type="Pfam" id="PF08241"/>
    </source>
</evidence>
<proteinExistence type="predicted"/>
<dbReference type="InterPro" id="IPR013216">
    <property type="entry name" value="Methyltransf_11"/>
</dbReference>
<dbReference type="AlphaFoldDB" id="A0A3L8PIC5"/>
<feature type="domain" description="Methyltransferase type 11" evidence="2">
    <location>
        <begin position="39"/>
        <end position="141"/>
    </location>
</feature>
<dbReference type="Proteomes" id="UP000282515">
    <property type="component" value="Unassembled WGS sequence"/>
</dbReference>
<dbReference type="Pfam" id="PF08241">
    <property type="entry name" value="Methyltransf_11"/>
    <property type="match status" value="1"/>
</dbReference>
<evidence type="ECO:0000313" key="3">
    <source>
        <dbReference type="EMBL" id="RLV54924.1"/>
    </source>
</evidence>
<keyword evidence="3" id="KW-0489">Methyltransferase</keyword>
<protein>
    <submittedName>
        <fullName evidence="3">Class I SAM-dependent methyltransferase</fullName>
    </submittedName>
</protein>
<dbReference type="InterPro" id="IPR029063">
    <property type="entry name" value="SAM-dependent_MTases_sf"/>
</dbReference>